<comment type="caution">
    <text evidence="1">The sequence shown here is derived from an EMBL/GenBank/DDBJ whole genome shotgun (WGS) entry which is preliminary data.</text>
</comment>
<name>A0A2M7V8E4_9BACT</name>
<protein>
    <recommendedName>
        <fullName evidence="3">YtxH domain-containing protein</fullName>
    </recommendedName>
</protein>
<evidence type="ECO:0000313" key="2">
    <source>
        <dbReference type="Proteomes" id="UP000228568"/>
    </source>
</evidence>
<dbReference type="AlphaFoldDB" id="A0A2M7V8E4"/>
<proteinExistence type="predicted"/>
<evidence type="ECO:0008006" key="3">
    <source>
        <dbReference type="Google" id="ProtNLM"/>
    </source>
</evidence>
<gene>
    <name evidence="1" type="ORF">COX81_02015</name>
</gene>
<sequence>MGKFKKGLVFGGLLGAGLMWLSTTKKGREVREQIFDYAADVYAEVKEKVTSSEQFDKMTKNKYVSLVRETVDKYAVKNGLANNAKNMIVKLVSSQWKNIQKEVAGRKK</sequence>
<accession>A0A2M7V8E4</accession>
<dbReference type="Proteomes" id="UP000228568">
    <property type="component" value="Unassembled WGS sequence"/>
</dbReference>
<reference evidence="2" key="1">
    <citation type="submission" date="2017-09" db="EMBL/GenBank/DDBJ databases">
        <title>Depth-based differentiation of microbial function through sediment-hosted aquifers and enrichment of novel symbionts in the deep terrestrial subsurface.</title>
        <authorList>
            <person name="Probst A.J."/>
            <person name="Ladd B."/>
            <person name="Jarett J.K."/>
            <person name="Geller-Mcgrath D.E."/>
            <person name="Sieber C.M.K."/>
            <person name="Emerson J.B."/>
            <person name="Anantharaman K."/>
            <person name="Thomas B.C."/>
            <person name="Malmstrom R."/>
            <person name="Stieglmeier M."/>
            <person name="Klingl A."/>
            <person name="Woyke T."/>
            <person name="Ryan C.M."/>
            <person name="Banfield J.F."/>
        </authorList>
    </citation>
    <scope>NUCLEOTIDE SEQUENCE [LARGE SCALE GENOMIC DNA]</scope>
</reference>
<dbReference type="EMBL" id="PFPK01000022">
    <property type="protein sequence ID" value="PIZ95053.1"/>
    <property type="molecule type" value="Genomic_DNA"/>
</dbReference>
<evidence type="ECO:0000313" key="1">
    <source>
        <dbReference type="EMBL" id="PIZ95053.1"/>
    </source>
</evidence>
<organism evidence="1 2">
    <name type="scientific">Candidatus Magasanikbacteria bacterium CG_4_10_14_0_2_um_filter_37_12</name>
    <dbReference type="NCBI Taxonomy" id="1974637"/>
    <lineage>
        <taxon>Bacteria</taxon>
        <taxon>Candidatus Magasanikiibacteriota</taxon>
    </lineage>
</organism>